<dbReference type="GO" id="GO:0006749">
    <property type="term" value="P:glutathione metabolic process"/>
    <property type="evidence" value="ECO:0007669"/>
    <property type="project" value="TreeGrafter"/>
</dbReference>
<dbReference type="InterPro" id="IPR034330">
    <property type="entry name" value="GST_Zeta_C"/>
</dbReference>
<keyword evidence="4" id="KW-0413">Isomerase</keyword>
<dbReference type="GO" id="GO:0016034">
    <property type="term" value="F:maleylacetoacetate isomerase activity"/>
    <property type="evidence" value="ECO:0007669"/>
    <property type="project" value="TreeGrafter"/>
</dbReference>
<dbReference type="InterPro" id="IPR005955">
    <property type="entry name" value="GST_Zeta"/>
</dbReference>
<gene>
    <name evidence="4" type="ordered locus">EBL_c13680</name>
</gene>
<dbReference type="InterPro" id="IPR010987">
    <property type="entry name" value="Glutathione-S-Trfase_C-like"/>
</dbReference>
<dbReference type="PANTHER" id="PTHR42673">
    <property type="entry name" value="MALEYLACETOACETATE ISOMERASE"/>
    <property type="match status" value="1"/>
</dbReference>
<dbReference type="GO" id="GO:0004364">
    <property type="term" value="F:glutathione transferase activity"/>
    <property type="evidence" value="ECO:0007669"/>
    <property type="project" value="TreeGrafter"/>
</dbReference>
<dbReference type="NCBIfam" id="TIGR01262">
    <property type="entry name" value="maiA"/>
    <property type="match status" value="1"/>
</dbReference>
<dbReference type="CDD" id="cd03042">
    <property type="entry name" value="GST_N_Zeta"/>
    <property type="match status" value="1"/>
</dbReference>
<dbReference type="Gene3D" id="1.20.1050.10">
    <property type="match status" value="1"/>
</dbReference>
<evidence type="ECO:0000259" key="3">
    <source>
        <dbReference type="PROSITE" id="PS50405"/>
    </source>
</evidence>
<organism evidence="4 5">
    <name type="scientific">Shimwellia blattae (strain ATCC 29907 / DSM 4481 / JCM 1650 / NBRC 105725 / CDC 9005-74)</name>
    <name type="common">Escherichia blattae</name>
    <dbReference type="NCBI Taxonomy" id="630626"/>
    <lineage>
        <taxon>Bacteria</taxon>
        <taxon>Pseudomonadati</taxon>
        <taxon>Pseudomonadota</taxon>
        <taxon>Gammaproteobacteria</taxon>
        <taxon>Enterobacterales</taxon>
        <taxon>Enterobacteriaceae</taxon>
        <taxon>Shimwellia</taxon>
    </lineage>
</organism>
<dbReference type="PROSITE" id="PS50405">
    <property type="entry name" value="GST_CTER"/>
    <property type="match status" value="1"/>
</dbReference>
<dbReference type="PROSITE" id="PS50404">
    <property type="entry name" value="GST_NTER"/>
    <property type="match status" value="1"/>
</dbReference>
<dbReference type="FunFam" id="3.40.30.10:FF:000119">
    <property type="entry name" value="Maleylacetoacetate isomerase"/>
    <property type="match status" value="1"/>
</dbReference>
<dbReference type="InterPro" id="IPR036249">
    <property type="entry name" value="Thioredoxin-like_sf"/>
</dbReference>
<dbReference type="InterPro" id="IPR004046">
    <property type="entry name" value="GST_C"/>
</dbReference>
<keyword evidence="5" id="KW-1185">Reference proteome</keyword>
<dbReference type="CDD" id="cd03191">
    <property type="entry name" value="GST_C_Zeta"/>
    <property type="match status" value="1"/>
</dbReference>
<sequence>MKLLSFFNSSASYRVRIALGLKGIEYQTEGVNIRIGEQQQLAYRRLNPTGLVPTLIDDQGDAHGQSLAIIDWLDRQYPAQPLIPADGAARDKVLEIACVIACDIHPINNMRVLRYLTDELKISETQKNQWYAHWIAQGMGAVEQLLKRSSGRFCVGDTPTLADCCLIPQMANALRMNCDLSSYPRCLAVWEACQGLPAFIAAAPENQTDKIPA</sequence>
<dbReference type="STRING" id="630626.EBL_c13680"/>
<dbReference type="InterPro" id="IPR040079">
    <property type="entry name" value="Glutathione_S-Trfase"/>
</dbReference>
<dbReference type="SFLD" id="SFLDS00019">
    <property type="entry name" value="Glutathione_Transferase_(cytos"/>
    <property type="match status" value="1"/>
</dbReference>
<dbReference type="EMBL" id="CP001560">
    <property type="protein sequence ID" value="AFJ46470.1"/>
    <property type="molecule type" value="Genomic_DNA"/>
</dbReference>
<protein>
    <submittedName>
        <fullName evidence="4">Putative maleylacetoacetate isomerase</fullName>
    </submittedName>
</protein>
<dbReference type="GO" id="GO:0006559">
    <property type="term" value="P:L-phenylalanine catabolic process"/>
    <property type="evidence" value="ECO:0007669"/>
    <property type="project" value="TreeGrafter"/>
</dbReference>
<evidence type="ECO:0000313" key="5">
    <source>
        <dbReference type="Proteomes" id="UP000001955"/>
    </source>
</evidence>
<dbReference type="HOGENOM" id="CLU_011226_20_1_6"/>
<name>I2B7G6_SHIBC</name>
<dbReference type="FunFam" id="1.20.1050.10:FF:000017">
    <property type="entry name" value="Maleylacetoacetate isomerase"/>
    <property type="match status" value="1"/>
</dbReference>
<evidence type="ECO:0000313" key="4">
    <source>
        <dbReference type="EMBL" id="AFJ46470.1"/>
    </source>
</evidence>
<dbReference type="InterPro" id="IPR034333">
    <property type="entry name" value="GST_Zeta_N"/>
</dbReference>
<evidence type="ECO:0000259" key="2">
    <source>
        <dbReference type="PROSITE" id="PS50404"/>
    </source>
</evidence>
<evidence type="ECO:0000256" key="1">
    <source>
        <dbReference type="ARBA" id="ARBA00010007"/>
    </source>
</evidence>
<accession>K6UQ31</accession>
<dbReference type="GO" id="GO:0005737">
    <property type="term" value="C:cytoplasm"/>
    <property type="evidence" value="ECO:0007669"/>
    <property type="project" value="InterPro"/>
</dbReference>
<dbReference type="Gene3D" id="3.40.30.10">
    <property type="entry name" value="Glutaredoxin"/>
    <property type="match status" value="1"/>
</dbReference>
<dbReference type="InterPro" id="IPR004045">
    <property type="entry name" value="Glutathione_S-Trfase_N"/>
</dbReference>
<dbReference type="OrthoDB" id="9797500at2"/>
<dbReference type="Pfam" id="PF14497">
    <property type="entry name" value="GST_C_3"/>
    <property type="match status" value="1"/>
</dbReference>
<reference evidence="4 5" key="1">
    <citation type="journal article" date="2012" name="J. Bacteriol.">
        <title>Complete genome sequence of the B12-producing Shimwellia blattae strain DSM 4481, isolated from a cockroach.</title>
        <authorList>
            <person name="Brzuszkiewicz E."/>
            <person name="Waschkowitz T."/>
            <person name="Wiezer A."/>
            <person name="Daniel R."/>
        </authorList>
    </citation>
    <scope>NUCLEOTIDE SEQUENCE [LARGE SCALE GENOMIC DNA]</scope>
    <source>
        <strain evidence="5">ATCC 29907 / DSM 4481 / JCM 1650 / NBRC 105725 / CDC 9005-74</strain>
    </source>
</reference>
<dbReference type="Proteomes" id="UP000001955">
    <property type="component" value="Chromosome"/>
</dbReference>
<accession>I2B7G6</accession>
<dbReference type="KEGG" id="ebt:EBL_c13680"/>
<comment type="similarity">
    <text evidence="1">Belongs to the GST superfamily. Zeta family.</text>
</comment>
<feature type="domain" description="GST C-terminal" evidence="3">
    <location>
        <begin position="86"/>
        <end position="212"/>
    </location>
</feature>
<dbReference type="eggNOG" id="COG0625">
    <property type="taxonomic scope" value="Bacteria"/>
</dbReference>
<dbReference type="PATRIC" id="fig|630626.3.peg.1322"/>
<dbReference type="AlphaFoldDB" id="I2B7G6"/>
<dbReference type="RefSeq" id="WP_002439879.1">
    <property type="nucleotide sequence ID" value="NC_017910.1"/>
</dbReference>
<proteinExistence type="inferred from homology"/>
<dbReference type="InterPro" id="IPR036282">
    <property type="entry name" value="Glutathione-S-Trfase_C_sf"/>
</dbReference>
<dbReference type="SFLD" id="SFLDG00358">
    <property type="entry name" value="Main_(cytGST)"/>
    <property type="match status" value="1"/>
</dbReference>
<feature type="domain" description="GST N-terminal" evidence="2">
    <location>
        <begin position="1"/>
        <end position="81"/>
    </location>
</feature>
<dbReference type="Pfam" id="PF13409">
    <property type="entry name" value="GST_N_2"/>
    <property type="match status" value="1"/>
</dbReference>
<dbReference type="SUPFAM" id="SSF52833">
    <property type="entry name" value="Thioredoxin-like"/>
    <property type="match status" value="1"/>
</dbReference>
<dbReference type="SUPFAM" id="SSF47616">
    <property type="entry name" value="GST C-terminal domain-like"/>
    <property type="match status" value="1"/>
</dbReference>
<dbReference type="PANTHER" id="PTHR42673:SF4">
    <property type="entry name" value="MALEYLACETOACETATE ISOMERASE"/>
    <property type="match status" value="1"/>
</dbReference>